<dbReference type="Gene3D" id="3.90.640.10">
    <property type="entry name" value="Actin, Chain A, domain 4"/>
    <property type="match status" value="1"/>
</dbReference>
<evidence type="ECO:0000256" key="1">
    <source>
        <dbReference type="ARBA" id="ARBA00004245"/>
    </source>
</evidence>
<comment type="similarity">
    <text evidence="4">Belongs to the actin family. ARP1 subfamily.</text>
</comment>
<gene>
    <name evidence="9" type="ORF">DI09_28p180</name>
</gene>
<evidence type="ECO:0000256" key="7">
    <source>
        <dbReference type="ARBA" id="ARBA00083222"/>
    </source>
</evidence>
<dbReference type="Proteomes" id="UP000029725">
    <property type="component" value="Unassembled WGS sequence"/>
</dbReference>
<dbReference type="GO" id="GO:0005869">
    <property type="term" value="C:dynactin complex"/>
    <property type="evidence" value="ECO:0007669"/>
    <property type="project" value="UniProtKB-ARBA"/>
</dbReference>
<dbReference type="FunFam" id="3.30.420.40:FF:000188">
    <property type="entry name" value="Actin like 6B"/>
    <property type="match status" value="1"/>
</dbReference>
<dbReference type="EMBL" id="JMKJ01000210">
    <property type="protein sequence ID" value="KGG51737.1"/>
    <property type="molecule type" value="Genomic_DNA"/>
</dbReference>
<evidence type="ECO:0000313" key="9">
    <source>
        <dbReference type="EMBL" id="KGG51737.1"/>
    </source>
</evidence>
<dbReference type="PANTHER" id="PTHR11937">
    <property type="entry name" value="ACTIN"/>
    <property type="match status" value="1"/>
</dbReference>
<organism evidence="9 10">
    <name type="scientific">Mitosporidium daphniae</name>
    <dbReference type="NCBI Taxonomy" id="1485682"/>
    <lineage>
        <taxon>Eukaryota</taxon>
        <taxon>Fungi</taxon>
        <taxon>Fungi incertae sedis</taxon>
        <taxon>Microsporidia</taxon>
        <taxon>Mitosporidium</taxon>
    </lineage>
</organism>
<dbReference type="Pfam" id="PF00022">
    <property type="entry name" value="Actin"/>
    <property type="match status" value="1"/>
</dbReference>
<dbReference type="AlphaFoldDB" id="A0A098VRU8"/>
<comment type="subcellular location">
    <subcellularLocation>
        <location evidence="1">Cytoplasm</location>
        <location evidence="1">Cytoskeleton</location>
    </subcellularLocation>
</comment>
<feature type="signal peptide" evidence="8">
    <location>
        <begin position="1"/>
        <end position="25"/>
    </location>
</feature>
<dbReference type="VEuPathDB" id="MicrosporidiaDB:DI09_28p180"/>
<accession>A0A098VRU8</accession>
<evidence type="ECO:0000313" key="10">
    <source>
        <dbReference type="Proteomes" id="UP000029725"/>
    </source>
</evidence>
<keyword evidence="10" id="KW-1185">Reference proteome</keyword>
<dbReference type="HOGENOM" id="CLU_027965_0_2_1"/>
<dbReference type="SUPFAM" id="SSF53067">
    <property type="entry name" value="Actin-like ATPase domain"/>
    <property type="match status" value="2"/>
</dbReference>
<proteinExistence type="inferred from homology"/>
<dbReference type="RefSeq" id="XP_013238165.1">
    <property type="nucleotide sequence ID" value="XM_013382711.1"/>
</dbReference>
<name>A0A098VRU8_9MICR</name>
<dbReference type="Gene3D" id="3.30.420.40">
    <property type="match status" value="2"/>
</dbReference>
<dbReference type="InterPro" id="IPR004000">
    <property type="entry name" value="Actin"/>
</dbReference>
<dbReference type="FunFam" id="3.90.640.10:FF:000007">
    <property type="entry name" value="Actin like 7B"/>
    <property type="match status" value="1"/>
</dbReference>
<keyword evidence="3" id="KW-0206">Cytoskeleton</keyword>
<dbReference type="PRINTS" id="PR00190">
    <property type="entry name" value="ACTIN"/>
</dbReference>
<dbReference type="OrthoDB" id="5132116at2759"/>
<evidence type="ECO:0000256" key="8">
    <source>
        <dbReference type="SAM" id="SignalP"/>
    </source>
</evidence>
<dbReference type="InterPro" id="IPR043129">
    <property type="entry name" value="ATPase_NBD"/>
</dbReference>
<comment type="caution">
    <text evidence="9">The sequence shown here is derived from an EMBL/GenBank/DDBJ whole genome shotgun (WGS) entry which is preliminary data.</text>
</comment>
<evidence type="ECO:0000256" key="5">
    <source>
        <dbReference type="ARBA" id="ARBA00073387"/>
    </source>
</evidence>
<dbReference type="GeneID" id="25259379"/>
<evidence type="ECO:0000256" key="4">
    <source>
        <dbReference type="ARBA" id="ARBA00038483"/>
    </source>
</evidence>
<protein>
    <recommendedName>
        <fullName evidence="5">Centractin</fullName>
    </recommendedName>
    <alternativeName>
        <fullName evidence="6">Actin-like protein</fullName>
    </alternativeName>
    <alternativeName>
        <fullName evidence="7">Actin-related protein 1</fullName>
    </alternativeName>
</protein>
<feature type="chain" id="PRO_5001941965" description="Centractin" evidence="8">
    <location>
        <begin position="26"/>
        <end position="404"/>
    </location>
</feature>
<evidence type="ECO:0000256" key="3">
    <source>
        <dbReference type="ARBA" id="ARBA00023212"/>
    </source>
</evidence>
<keyword evidence="8" id="KW-0732">Signal</keyword>
<sequence>MQCLFNPRLNWKYLGFTFILMCSNGQPIVIDNGTSCIKIGYAGDNVPAHIIPTIVETLSPSSPSSRLLGAEALKNQDSISLSHPMEGGVVRSWDDMILLWEHSLGLLGLSGDNDGMKILHTESTLTSSRAREKILEVSLETFAFGHAYISLQGVLALYSQGKSTGLVVDIGEGVTDIFPVVDGYAIPHAARRVDVSGRDISRYLMKLLSTRGYSFNKPSDLELVRMAKEKLCYVGYDISQEKKLAAETVVLEQKFVLPDGRNIYLGPERFEAPEALFTPDLLDVETGGLSTQVFASIAATDVDIRQQLYGNILLTGGSSLFPGLVTRLESEIKQLYLEKTLKGDASRMDRLKALKINDPPTRLYSVFQGGALLASIMKDRDEFWISRKEWEEFGPSILKKLGPR</sequence>
<keyword evidence="2" id="KW-0963">Cytoplasm</keyword>
<reference evidence="9 10" key="1">
    <citation type="submission" date="2014-04" db="EMBL/GenBank/DDBJ databases">
        <title>A new species of microsporidia sheds light on the evolution of extreme parasitism.</title>
        <authorList>
            <person name="Haag K.L."/>
            <person name="James T.Y."/>
            <person name="Larsson R."/>
            <person name="Schaer T.M."/>
            <person name="Refardt D."/>
            <person name="Pombert J.-F."/>
            <person name="Ebert D."/>
        </authorList>
    </citation>
    <scope>NUCLEOTIDE SEQUENCE [LARGE SCALE GENOMIC DNA]</scope>
    <source>
        <strain evidence="9 10">UGP3</strain>
        <tissue evidence="9">Spores</tissue>
    </source>
</reference>
<evidence type="ECO:0000256" key="2">
    <source>
        <dbReference type="ARBA" id="ARBA00022490"/>
    </source>
</evidence>
<dbReference type="SMART" id="SM00268">
    <property type="entry name" value="ACTIN"/>
    <property type="match status" value="1"/>
</dbReference>
<evidence type="ECO:0000256" key="6">
    <source>
        <dbReference type="ARBA" id="ARBA00076361"/>
    </source>
</evidence>